<reference evidence="6" key="1">
    <citation type="submission" date="2015-07" db="EMBL/GenBank/DDBJ databases">
        <title>Genome sequencing project for genomic taxonomy and phylogenomics of Bacillus-like bacteria.</title>
        <authorList>
            <person name="Liu B."/>
            <person name="Wang J."/>
            <person name="Zhu Y."/>
            <person name="Liu G."/>
            <person name="Chen Q."/>
            <person name="Chen Z."/>
            <person name="Lan J."/>
            <person name="Che J."/>
            <person name="Ge C."/>
            <person name="Shi H."/>
            <person name="Pan Z."/>
            <person name="Liu X."/>
        </authorList>
    </citation>
    <scope>NUCLEOTIDE SEQUENCE [LARGE SCALE GENOMIC DNA]</scope>
    <source>
        <strain evidence="6">DSM 9887</strain>
    </source>
</reference>
<dbReference type="EMBL" id="LGIQ01000009">
    <property type="protein sequence ID" value="KNB71604.1"/>
    <property type="molecule type" value="Genomic_DNA"/>
</dbReference>
<evidence type="ECO:0000259" key="3">
    <source>
        <dbReference type="Pfam" id="PF20014"/>
    </source>
</evidence>
<gene>
    <name evidence="5" type="ORF">ADS79_22860</name>
    <name evidence="4" type="ORF">BRE01_09720</name>
</gene>
<accession>A0A0K9YS98</accession>
<name>A0A0K9YS98_9BACL</name>
<dbReference type="InterPro" id="IPR045402">
    <property type="entry name" value="GAP1-N2"/>
</dbReference>
<dbReference type="RefSeq" id="WP_236700061.1">
    <property type="nucleotide sequence ID" value="NZ_BJON01000004.1"/>
</dbReference>
<keyword evidence="1" id="KW-0812">Transmembrane</keyword>
<evidence type="ECO:0000256" key="1">
    <source>
        <dbReference type="SAM" id="Phobius"/>
    </source>
</evidence>
<proteinExistence type="predicted"/>
<comment type="caution">
    <text evidence="5">The sequence shown here is derived from an EMBL/GenBank/DDBJ whole genome shotgun (WGS) entry which is preliminary data.</text>
</comment>
<dbReference type="Proteomes" id="UP000319578">
    <property type="component" value="Unassembled WGS sequence"/>
</dbReference>
<protein>
    <recommendedName>
        <fullName evidence="8">Glycosyltransferase</fullName>
    </recommendedName>
</protein>
<dbReference type="STRING" id="54915.ADS79_22860"/>
<keyword evidence="1" id="KW-0472">Membrane</keyword>
<evidence type="ECO:0000313" key="6">
    <source>
        <dbReference type="Proteomes" id="UP000036834"/>
    </source>
</evidence>
<reference evidence="4 7" key="3">
    <citation type="submission" date="2019-06" db="EMBL/GenBank/DDBJ databases">
        <title>Whole genome shotgun sequence of Brevibacillus reuszeri NBRC 15719.</title>
        <authorList>
            <person name="Hosoyama A."/>
            <person name="Uohara A."/>
            <person name="Ohji S."/>
            <person name="Ichikawa N."/>
        </authorList>
    </citation>
    <scope>NUCLEOTIDE SEQUENCE [LARGE SCALE GENOMIC DNA]</scope>
    <source>
        <strain evidence="4 7">NBRC 15719</strain>
    </source>
</reference>
<feature type="domain" description="GTPase-associated protein 1 N-terminal" evidence="2">
    <location>
        <begin position="6"/>
        <end position="144"/>
    </location>
</feature>
<sequence>MSRQPILQQYYTRGRQGIFRSNEGYDTVAKSSGLDNTFIKKTLHPFCVYHAPRELQERAEGDLSKYPEALVCFQAESGEMVIGKSVFVGADFTGQRNTFFSHNYIIPAQRRDEFIKDPSKLFGIRGFATAHDDAKGKELPALEDLSYQTASTGDRKKWLMQHGIDELVFKQLLYAVMTSLSAKKKVFISLNVEVSTLSSVATELLAILYSCLPYELRRHFGFLTYSNEPESKKHIHVVFVEKGSIRPGGGHSDKDFLFDFGLGRIHNVDLQEGVHEYLNFAWEFLNDSRILTSFHAFCEEVLTGADTSISLRVSTYYELCAFYLIEKGRMSVYERNRAGVWQALNSYLGQQGLSHKKRLIDLQSMLFRNEQESVTATKLPESVTVKQMLESYSVSKQDSLQMDMIRFVMDVLMKAKAMRQHSYVAEVYKHLSANPELFGFMMRSVLGHKQLTKPLFEDYLGERLRAASQISQVLKEIQFWTETAPQALRNPFFMTTYIERLLELFARERQKLDAAISIHQFFENLDGTRGYAEELLDELDKSLLKHLALDTLSKEDFLKIVALLEEKAQSFLGTLDVESRQKQELLLNLAELLEQKRAPHPAEFFRKWDREETKAQQRIIQNMLNAPFDKDSFPMVALIFYRDDQFGQEGFHCTEMLNFVEQNGGEPVLHAFIQWTMTQRMFFEDKELLPAYRQALKQLFLEGKGRRLRSKEWRKRWYAVRNADFRKLLEEVRRETANPLVKLFRNKAFVISGLLVLVAAGVWGGYAFWQQGQEGAQGKDPSTDTAHRVRVPSTSGWIPAYRLMMDPQIEPVEYVVLETTKSTTP</sequence>
<dbReference type="AlphaFoldDB" id="A0A0K9YS98"/>
<keyword evidence="1" id="KW-1133">Transmembrane helix</keyword>
<evidence type="ECO:0000313" key="4">
    <source>
        <dbReference type="EMBL" id="GED67270.1"/>
    </source>
</evidence>
<organism evidence="5 6">
    <name type="scientific">Brevibacillus reuszeri</name>
    <dbReference type="NCBI Taxonomy" id="54915"/>
    <lineage>
        <taxon>Bacteria</taxon>
        <taxon>Bacillati</taxon>
        <taxon>Bacillota</taxon>
        <taxon>Bacilli</taxon>
        <taxon>Bacillales</taxon>
        <taxon>Paenibacillaceae</taxon>
        <taxon>Brevibacillus</taxon>
    </lineage>
</organism>
<reference evidence="5" key="2">
    <citation type="submission" date="2015-07" db="EMBL/GenBank/DDBJ databases">
        <title>MeaNS - Measles Nucleotide Surveillance Program.</title>
        <authorList>
            <person name="Tran T."/>
            <person name="Druce J."/>
        </authorList>
    </citation>
    <scope>NUCLEOTIDE SEQUENCE</scope>
    <source>
        <strain evidence="5">DSM 9887</strain>
    </source>
</reference>
<dbReference type="PATRIC" id="fig|54915.3.peg.3703"/>
<evidence type="ECO:0008006" key="8">
    <source>
        <dbReference type="Google" id="ProtNLM"/>
    </source>
</evidence>
<dbReference type="Proteomes" id="UP000036834">
    <property type="component" value="Unassembled WGS sequence"/>
</dbReference>
<keyword evidence="7" id="KW-1185">Reference proteome</keyword>
<dbReference type="InterPro" id="IPR045401">
    <property type="entry name" value="GAP1-M"/>
</dbReference>
<dbReference type="Pfam" id="PF20014">
    <property type="entry name" value="GAP1-M"/>
    <property type="match status" value="1"/>
</dbReference>
<evidence type="ECO:0000313" key="7">
    <source>
        <dbReference type="Proteomes" id="UP000319578"/>
    </source>
</evidence>
<evidence type="ECO:0000313" key="5">
    <source>
        <dbReference type="EMBL" id="KNB71604.1"/>
    </source>
</evidence>
<dbReference type="EMBL" id="BJON01000004">
    <property type="protein sequence ID" value="GED67270.1"/>
    <property type="molecule type" value="Genomic_DNA"/>
</dbReference>
<feature type="domain" description="GTPase-associated protein 1 middle" evidence="3">
    <location>
        <begin position="161"/>
        <end position="260"/>
    </location>
</feature>
<dbReference type="Pfam" id="PF20013">
    <property type="entry name" value="GAP1-N2"/>
    <property type="match status" value="1"/>
</dbReference>
<evidence type="ECO:0000259" key="2">
    <source>
        <dbReference type="Pfam" id="PF20013"/>
    </source>
</evidence>
<feature type="transmembrane region" description="Helical" evidence="1">
    <location>
        <begin position="748"/>
        <end position="769"/>
    </location>
</feature>